<evidence type="ECO:0000313" key="2">
    <source>
        <dbReference type="EMBL" id="OAI06357.1"/>
    </source>
</evidence>
<protein>
    <submittedName>
        <fullName evidence="1">Uncharacterized protein</fullName>
    </submittedName>
</protein>
<accession>A0A177MKE4</accession>
<sequence>MFGIEILVKPVFSLVGGLVTHLLKRPHLKLDCGWRHEPNGNGIGNFLALAIKIINPGHESIFFEQIEATDNDGKTFYPLFFLIPRGSEVAPQRNLVGLIPCGHIRHKGIQEIRVIDATDNVYVLKGKKLRTAVEGLLSEMSRLESLGFTIHPTSPHLD</sequence>
<evidence type="ECO:0000313" key="3">
    <source>
        <dbReference type="Proteomes" id="UP000077763"/>
    </source>
</evidence>
<dbReference type="AlphaFoldDB" id="A0A177MKE4"/>
<reference evidence="4" key="1">
    <citation type="submission" date="2016-03" db="EMBL/GenBank/DDBJ databases">
        <authorList>
            <person name="Heylen K."/>
            <person name="De Vos P."/>
            <person name="Vekeman B."/>
        </authorList>
    </citation>
    <scope>NUCLEOTIDE SEQUENCE [LARGE SCALE GENOMIC DNA]</scope>
    <source>
        <strain evidence="4">R-45363</strain>
    </source>
</reference>
<dbReference type="EMBL" id="LUUH01000036">
    <property type="protein sequence ID" value="OAI06357.1"/>
    <property type="molecule type" value="Genomic_DNA"/>
</dbReference>
<evidence type="ECO:0000313" key="1">
    <source>
        <dbReference type="EMBL" id="OAI06268.1"/>
    </source>
</evidence>
<organism evidence="1 4">
    <name type="scientific">Methylomonas methanica</name>
    <dbReference type="NCBI Taxonomy" id="421"/>
    <lineage>
        <taxon>Bacteria</taxon>
        <taxon>Pseudomonadati</taxon>
        <taxon>Pseudomonadota</taxon>
        <taxon>Gammaproteobacteria</taxon>
        <taxon>Methylococcales</taxon>
        <taxon>Methylococcaceae</taxon>
        <taxon>Methylomonas</taxon>
    </lineage>
</organism>
<dbReference type="Proteomes" id="UP000078090">
    <property type="component" value="Unassembled WGS sequence"/>
</dbReference>
<gene>
    <name evidence="1" type="ORF">A1332_11650</name>
    <name evidence="2" type="ORF">A1353_09020</name>
</gene>
<evidence type="ECO:0000313" key="4">
    <source>
        <dbReference type="Proteomes" id="UP000078090"/>
    </source>
</evidence>
<dbReference type="RefSeq" id="WP_064008028.1">
    <property type="nucleotide sequence ID" value="NZ_LUUG01000059.1"/>
</dbReference>
<dbReference type="Proteomes" id="UP000077763">
    <property type="component" value="Unassembled WGS sequence"/>
</dbReference>
<comment type="caution">
    <text evidence="1">The sequence shown here is derived from an EMBL/GenBank/DDBJ whole genome shotgun (WGS) entry which is preliminary data.</text>
</comment>
<reference evidence="1 3" key="2">
    <citation type="submission" date="2016-03" db="EMBL/GenBank/DDBJ databases">
        <authorList>
            <person name="Ploux O."/>
        </authorList>
    </citation>
    <scope>NUCLEOTIDE SEQUENCE [LARGE SCALE GENOMIC DNA]</scope>
    <source>
        <strain evidence="1">R-45363</strain>
        <strain evidence="2 3">R-45371</strain>
    </source>
</reference>
<dbReference type="EMBL" id="LUUG01000059">
    <property type="protein sequence ID" value="OAI06268.1"/>
    <property type="molecule type" value="Genomic_DNA"/>
</dbReference>
<proteinExistence type="predicted"/>
<name>A0A177MKE4_METMH</name>